<feature type="transmembrane region" description="Helical" evidence="8">
    <location>
        <begin position="278"/>
        <end position="302"/>
    </location>
</feature>
<dbReference type="InterPro" id="IPR050164">
    <property type="entry name" value="Peptidase_C19"/>
</dbReference>
<dbReference type="GO" id="GO:0006508">
    <property type="term" value="P:proteolysis"/>
    <property type="evidence" value="ECO:0007669"/>
    <property type="project" value="UniProtKB-KW"/>
</dbReference>
<dbReference type="OrthoDB" id="429671at2759"/>
<keyword evidence="5" id="KW-0378">Hydrolase</keyword>
<feature type="region of interest" description="Disordered" evidence="7">
    <location>
        <begin position="625"/>
        <end position="718"/>
    </location>
</feature>
<evidence type="ECO:0000256" key="6">
    <source>
        <dbReference type="ARBA" id="ARBA00022807"/>
    </source>
</evidence>
<dbReference type="SUPFAM" id="SSF54001">
    <property type="entry name" value="Cysteine proteinases"/>
    <property type="match status" value="1"/>
</dbReference>
<dbReference type="PROSITE" id="PS00973">
    <property type="entry name" value="USP_2"/>
    <property type="match status" value="1"/>
</dbReference>
<evidence type="ECO:0000313" key="10">
    <source>
        <dbReference type="EMBL" id="KAF8470311.1"/>
    </source>
</evidence>
<feature type="compositionally biased region" description="Polar residues" evidence="7">
    <location>
        <begin position="642"/>
        <end position="681"/>
    </location>
</feature>
<dbReference type="InterPro" id="IPR045338">
    <property type="entry name" value="DUF6535"/>
</dbReference>
<reference evidence="10" key="2">
    <citation type="journal article" date="2020" name="Nat. Commun.">
        <title>Large-scale genome sequencing of mycorrhizal fungi provides insights into the early evolution of symbiotic traits.</title>
        <authorList>
            <person name="Miyauchi S."/>
            <person name="Kiss E."/>
            <person name="Kuo A."/>
            <person name="Drula E."/>
            <person name="Kohler A."/>
            <person name="Sanchez-Garcia M."/>
            <person name="Morin E."/>
            <person name="Andreopoulos B."/>
            <person name="Barry K.W."/>
            <person name="Bonito G."/>
            <person name="Buee M."/>
            <person name="Carver A."/>
            <person name="Chen C."/>
            <person name="Cichocki N."/>
            <person name="Clum A."/>
            <person name="Culley D."/>
            <person name="Crous P.W."/>
            <person name="Fauchery L."/>
            <person name="Girlanda M."/>
            <person name="Hayes R.D."/>
            <person name="Keri Z."/>
            <person name="LaButti K."/>
            <person name="Lipzen A."/>
            <person name="Lombard V."/>
            <person name="Magnuson J."/>
            <person name="Maillard F."/>
            <person name="Murat C."/>
            <person name="Nolan M."/>
            <person name="Ohm R.A."/>
            <person name="Pangilinan J."/>
            <person name="Pereira M.F."/>
            <person name="Perotto S."/>
            <person name="Peter M."/>
            <person name="Pfister S."/>
            <person name="Riley R."/>
            <person name="Sitrit Y."/>
            <person name="Stielow J.B."/>
            <person name="Szollosi G."/>
            <person name="Zifcakova L."/>
            <person name="Stursova M."/>
            <person name="Spatafora J.W."/>
            <person name="Tedersoo L."/>
            <person name="Vaario L.M."/>
            <person name="Yamada A."/>
            <person name="Yan M."/>
            <person name="Wang P."/>
            <person name="Xu J."/>
            <person name="Bruns T."/>
            <person name="Baldrian P."/>
            <person name="Vilgalys R."/>
            <person name="Dunand C."/>
            <person name="Henrissat B."/>
            <person name="Grigoriev I.V."/>
            <person name="Hibbett D."/>
            <person name="Nagy L.G."/>
            <person name="Martin F.M."/>
        </authorList>
    </citation>
    <scope>NUCLEOTIDE SEQUENCE</scope>
    <source>
        <strain evidence="10">Prilba</strain>
    </source>
</reference>
<dbReference type="PANTHER" id="PTHR24006">
    <property type="entry name" value="UBIQUITIN CARBOXYL-TERMINAL HYDROLASE"/>
    <property type="match status" value="1"/>
</dbReference>
<evidence type="ECO:0000313" key="11">
    <source>
        <dbReference type="Proteomes" id="UP000759537"/>
    </source>
</evidence>
<proteinExistence type="predicted"/>
<feature type="transmembrane region" description="Helical" evidence="8">
    <location>
        <begin position="76"/>
        <end position="96"/>
    </location>
</feature>
<feature type="region of interest" description="Disordered" evidence="7">
    <location>
        <begin position="784"/>
        <end position="824"/>
    </location>
</feature>
<dbReference type="Pfam" id="PF00443">
    <property type="entry name" value="UCH"/>
    <property type="match status" value="1"/>
</dbReference>
<feature type="transmembrane region" description="Helical" evidence="8">
    <location>
        <begin position="143"/>
        <end position="165"/>
    </location>
</feature>
<sequence>MSESTHRDLEEGSDSEGNNPDGDRIQSVQSIEYLLQPSKRESSFGDSSGPLFSIYSKATKKEDNKMTDRWKADADGILFFTGLFSAATAALLAVTVQDLRPNSQDTSAFYLGNIYEVLADPNATRSSIPSPVARPPPFSPPRYAVWVNSLWFLSLVMSLSCALWATSLQQWARRYIRLTQPERCSPEKRARMRGFFAEGVKKMHIPWAVEGLPALLHLSLFLFFCGLVIFLFNINQEVFSCVIWWIGLFSIVYLLITILPLFWLHSPYYTPLSILARFSYFGTLYVTFEVLASITLYCYSYFGSPNLIRTFQRCFDLMHRYREMLRGVEEIAEQAALEDSMSIDLDILGWTVSALGDDDLLEKFFEAIPGFLNSKTVVYNRRRLPDGISRMFSDVLNGFLDRTLSSNSVTDSVKRHRLDITWSAMNFIQDSDVSSILVTIHGSQDQVLQTVEIGHTVARWCTSDDPRTFHFAHSIVSEYLATVRERDDRWVALAARVYGRSEGDVREIVSHGDDSVSLAILIHFTRAVRLVPWDEKIRFDIRNTLSGLQHDFCTLWNEIVQEAQDLEPYSTLVSILQSIRHLYIALHQGTDAAPTAFSPSTYSFNRILSLPSSYPLCSIDSHRRDYVPVPTQPAHSPDASPHHSTSGDSSLSRQVSVTAGTPSPSYPTKSSEIGGSSQAAAATSPALPVRISPRPTDSSPGTAAGATQDIPPSATLSPLEGATQWDIVAPCAEPDVNEIFSTTSIPGPTPTQAPVPASTSPVLNKLLESYNTGAVSASNPLLPASSGSSIPSSPPPSRVPPSSNTESLTLLSSTTPSRPTGNVTLPRLRARGLVNTGSMCFANAVLQLLVHSPPFLNLFKNLGDLNIQRGAGGPETGGGAIPLVDATVRFFEEFTFKEEPTPMQQPLQQAAMGKPRENEEEKTENKVVDSFEPTYLYDAMKEKRQLKDLLNGQQQDAEEFFRLYLDTLDEELLALLASIGGHKSATAAPRVEEHQVSQSGHTDVGKRGFMIESVESPLMRIFGGKFRSTVRAPNQPDTVTIEDWQSLQLNIQHDSVHTIQDALARISHQQTVQLGLSEAGQQVLVEALPSVLVLHLKRFLYDKATNGIVKISKSVQFAPELEIPLEIMASVSGKSVEPVHYKLHGVLYHHGESAGSGHYTVDVLHPNGDSGGEETWLRIEDETVSAVRHDDVFGGHDNEWMDDRCAYMLFYRRTAPTQT</sequence>
<evidence type="ECO:0000256" key="3">
    <source>
        <dbReference type="ARBA" id="ARBA00022670"/>
    </source>
</evidence>
<protein>
    <recommendedName>
        <fullName evidence="2">ubiquitinyl hydrolase 1</fullName>
        <ecNumber evidence="2">3.4.19.12</ecNumber>
    </recommendedName>
</protein>
<evidence type="ECO:0000259" key="9">
    <source>
        <dbReference type="PROSITE" id="PS50235"/>
    </source>
</evidence>
<keyword evidence="3" id="KW-0645">Protease</keyword>
<organism evidence="10 11">
    <name type="scientific">Russula ochroleuca</name>
    <dbReference type="NCBI Taxonomy" id="152965"/>
    <lineage>
        <taxon>Eukaryota</taxon>
        <taxon>Fungi</taxon>
        <taxon>Dikarya</taxon>
        <taxon>Basidiomycota</taxon>
        <taxon>Agaricomycotina</taxon>
        <taxon>Agaricomycetes</taxon>
        <taxon>Russulales</taxon>
        <taxon>Russulaceae</taxon>
        <taxon>Russula</taxon>
    </lineage>
</organism>
<evidence type="ECO:0000256" key="1">
    <source>
        <dbReference type="ARBA" id="ARBA00000707"/>
    </source>
</evidence>
<name>A0A9P5JXJ1_9AGAM</name>
<dbReference type="EC" id="3.4.19.12" evidence="2"/>
<feature type="compositionally biased region" description="Basic and acidic residues" evidence="7">
    <location>
        <begin position="1"/>
        <end position="10"/>
    </location>
</feature>
<feature type="transmembrane region" description="Helical" evidence="8">
    <location>
        <begin position="211"/>
        <end position="232"/>
    </location>
</feature>
<dbReference type="AlphaFoldDB" id="A0A9P5JXJ1"/>
<dbReference type="PROSITE" id="PS00972">
    <property type="entry name" value="USP_1"/>
    <property type="match status" value="1"/>
</dbReference>
<dbReference type="GO" id="GO:0004843">
    <property type="term" value="F:cysteine-type deubiquitinase activity"/>
    <property type="evidence" value="ECO:0007669"/>
    <property type="project" value="UniProtKB-EC"/>
</dbReference>
<dbReference type="CDD" id="cd02257">
    <property type="entry name" value="Peptidase_C19"/>
    <property type="match status" value="1"/>
</dbReference>
<dbReference type="GO" id="GO:0016579">
    <property type="term" value="P:protein deubiquitination"/>
    <property type="evidence" value="ECO:0007669"/>
    <property type="project" value="InterPro"/>
</dbReference>
<dbReference type="InterPro" id="IPR001394">
    <property type="entry name" value="Peptidase_C19_UCH"/>
</dbReference>
<feature type="domain" description="USP" evidence="9">
    <location>
        <begin position="831"/>
        <end position="1214"/>
    </location>
</feature>
<feature type="region of interest" description="Disordered" evidence="7">
    <location>
        <begin position="900"/>
        <end position="926"/>
    </location>
</feature>
<accession>A0A9P5JXJ1</accession>
<keyword evidence="8" id="KW-1133">Transmembrane helix</keyword>
<dbReference type="PANTHER" id="PTHR24006:SF687">
    <property type="entry name" value="UBIQUITIN CARBOXYL-TERMINAL HYDROLASE 10"/>
    <property type="match status" value="1"/>
</dbReference>
<evidence type="ECO:0000256" key="5">
    <source>
        <dbReference type="ARBA" id="ARBA00022801"/>
    </source>
</evidence>
<dbReference type="Proteomes" id="UP000759537">
    <property type="component" value="Unassembled WGS sequence"/>
</dbReference>
<dbReference type="InterPro" id="IPR028889">
    <property type="entry name" value="USP"/>
</dbReference>
<feature type="compositionally biased region" description="Basic and acidic residues" evidence="7">
    <location>
        <begin position="914"/>
        <end position="926"/>
    </location>
</feature>
<keyword evidence="8" id="KW-0812">Transmembrane</keyword>
<dbReference type="Pfam" id="PF20153">
    <property type="entry name" value="DUF6535"/>
    <property type="match status" value="1"/>
</dbReference>
<keyword evidence="4" id="KW-0833">Ubl conjugation pathway</keyword>
<feature type="transmembrane region" description="Helical" evidence="8">
    <location>
        <begin position="244"/>
        <end position="266"/>
    </location>
</feature>
<reference evidence="10" key="1">
    <citation type="submission" date="2019-10" db="EMBL/GenBank/DDBJ databases">
        <authorList>
            <consortium name="DOE Joint Genome Institute"/>
            <person name="Kuo A."/>
            <person name="Miyauchi S."/>
            <person name="Kiss E."/>
            <person name="Drula E."/>
            <person name="Kohler A."/>
            <person name="Sanchez-Garcia M."/>
            <person name="Andreopoulos B."/>
            <person name="Barry K.W."/>
            <person name="Bonito G."/>
            <person name="Buee M."/>
            <person name="Carver A."/>
            <person name="Chen C."/>
            <person name="Cichocki N."/>
            <person name="Clum A."/>
            <person name="Culley D."/>
            <person name="Crous P.W."/>
            <person name="Fauchery L."/>
            <person name="Girlanda M."/>
            <person name="Hayes R."/>
            <person name="Keri Z."/>
            <person name="LaButti K."/>
            <person name="Lipzen A."/>
            <person name="Lombard V."/>
            <person name="Magnuson J."/>
            <person name="Maillard F."/>
            <person name="Morin E."/>
            <person name="Murat C."/>
            <person name="Nolan M."/>
            <person name="Ohm R."/>
            <person name="Pangilinan J."/>
            <person name="Pereira M."/>
            <person name="Perotto S."/>
            <person name="Peter M."/>
            <person name="Riley R."/>
            <person name="Sitrit Y."/>
            <person name="Stielow B."/>
            <person name="Szollosi G."/>
            <person name="Zifcakova L."/>
            <person name="Stursova M."/>
            <person name="Spatafora J.W."/>
            <person name="Tedersoo L."/>
            <person name="Vaario L.-M."/>
            <person name="Yamada A."/>
            <person name="Yan M."/>
            <person name="Wang P."/>
            <person name="Xu J."/>
            <person name="Bruns T."/>
            <person name="Baldrian P."/>
            <person name="Vilgalys R."/>
            <person name="Henrissat B."/>
            <person name="Grigoriev I.V."/>
            <person name="Hibbett D."/>
            <person name="Nagy L.G."/>
            <person name="Martin F.M."/>
        </authorList>
    </citation>
    <scope>NUCLEOTIDE SEQUENCE</scope>
    <source>
        <strain evidence="10">Prilba</strain>
    </source>
</reference>
<dbReference type="GO" id="GO:0005829">
    <property type="term" value="C:cytosol"/>
    <property type="evidence" value="ECO:0007669"/>
    <property type="project" value="TreeGrafter"/>
</dbReference>
<evidence type="ECO:0000256" key="7">
    <source>
        <dbReference type="SAM" id="MobiDB-lite"/>
    </source>
</evidence>
<evidence type="ECO:0000256" key="2">
    <source>
        <dbReference type="ARBA" id="ARBA00012759"/>
    </source>
</evidence>
<keyword evidence="6" id="KW-0788">Thiol protease</keyword>
<gene>
    <name evidence="10" type="ORF">DFH94DRAFT_216178</name>
</gene>
<dbReference type="Gene3D" id="3.90.70.10">
    <property type="entry name" value="Cysteine proteinases"/>
    <property type="match status" value="1"/>
</dbReference>
<dbReference type="GO" id="GO:0005634">
    <property type="term" value="C:nucleus"/>
    <property type="evidence" value="ECO:0007669"/>
    <property type="project" value="TreeGrafter"/>
</dbReference>
<comment type="caution">
    <text evidence="10">The sequence shown here is derived from an EMBL/GenBank/DDBJ whole genome shotgun (WGS) entry which is preliminary data.</text>
</comment>
<dbReference type="InterPro" id="IPR038765">
    <property type="entry name" value="Papain-like_cys_pep_sf"/>
</dbReference>
<comment type="catalytic activity">
    <reaction evidence="1">
        <text>Thiol-dependent hydrolysis of ester, thioester, amide, peptide and isopeptide bonds formed by the C-terminal Gly of ubiquitin (a 76-residue protein attached to proteins as an intracellular targeting signal).</text>
        <dbReference type="EC" id="3.4.19.12"/>
    </reaction>
</comment>
<evidence type="ECO:0000256" key="8">
    <source>
        <dbReference type="SAM" id="Phobius"/>
    </source>
</evidence>
<dbReference type="PROSITE" id="PS50235">
    <property type="entry name" value="USP_3"/>
    <property type="match status" value="1"/>
</dbReference>
<keyword evidence="11" id="KW-1185">Reference proteome</keyword>
<feature type="region of interest" description="Disordered" evidence="7">
    <location>
        <begin position="1"/>
        <end position="32"/>
    </location>
</feature>
<evidence type="ECO:0000256" key="4">
    <source>
        <dbReference type="ARBA" id="ARBA00022786"/>
    </source>
</evidence>
<dbReference type="EMBL" id="WHVB01000026">
    <property type="protein sequence ID" value="KAF8470311.1"/>
    <property type="molecule type" value="Genomic_DNA"/>
</dbReference>
<keyword evidence="8" id="KW-0472">Membrane</keyword>
<dbReference type="InterPro" id="IPR018200">
    <property type="entry name" value="USP_CS"/>
</dbReference>
<feature type="compositionally biased region" description="Low complexity" evidence="7">
    <location>
        <begin position="800"/>
        <end position="820"/>
    </location>
</feature>